<dbReference type="InterPro" id="IPR001128">
    <property type="entry name" value="Cyt_P450"/>
</dbReference>
<dbReference type="FunFam" id="1.10.630.10:FF:000042">
    <property type="entry name" value="Cytochrome P450"/>
    <property type="match status" value="1"/>
</dbReference>
<dbReference type="InterPro" id="IPR002401">
    <property type="entry name" value="Cyt_P450_E_grp-I"/>
</dbReference>
<evidence type="ECO:0000256" key="3">
    <source>
        <dbReference type="ARBA" id="ARBA00004406"/>
    </source>
</evidence>
<keyword evidence="10 14" id="KW-0408">Iron</keyword>
<sequence>MVDPDLLFGTIVAIFLVVISAITLFHWWTPMKYDYWKKNGVPFVDPSLRANNEKPFNEILVERYHQLGPIYGYFEGKKPKISIGDPALLKNILIKDFSFFMGRKPVVTGDEVHDKMLTIARGEDWKRIRSIVSPIFTTGKLKKMLHIFKDCCQVLMKSLKSAAEEGKSVDLKSVYGAFTIDVIAGAIFSAKVDSHNDPGNQFVKTARDVFGGKPGKRPTTFPLLSRLLKLFKTDHASSSRTEIFRKITHQVVEERRKTGQARNDFLQLLMDSAKENSEEEKSDWAQKEETCIDSNCDEQTDGHQPPKTSSKKLSMDELVGQCLIFFLAGYETTSSTLSFVTHLLAHHQDAQDKLREEVAEVLAETNGELTYEAVQNMKYLDNVISETLRLYPPAIQLERYADADYKLEDKGITIPKGMGVTIPIYAVHRDSKFFLHPERFDPDRFTPEAKSMRDPYTYMPFGAGPRNCVGMRFAFLETKICLSYVVTNFRIKTTPHTKEELEFHPGASGFLRPKEVLVEMEIREDSFEIK</sequence>
<dbReference type="AlphaFoldDB" id="A0A4Y2G7U9"/>
<dbReference type="SUPFAM" id="SSF48264">
    <property type="entry name" value="Cytochrome P450"/>
    <property type="match status" value="1"/>
</dbReference>
<comment type="similarity">
    <text evidence="4 15">Belongs to the cytochrome P450 family.</text>
</comment>
<evidence type="ECO:0000313" key="18">
    <source>
        <dbReference type="Proteomes" id="UP000499080"/>
    </source>
</evidence>
<feature type="binding site" description="axial binding residue" evidence="14">
    <location>
        <position position="468"/>
    </location>
    <ligand>
        <name>heme</name>
        <dbReference type="ChEBI" id="CHEBI:30413"/>
    </ligand>
    <ligandPart>
        <name>Fe</name>
        <dbReference type="ChEBI" id="CHEBI:18248"/>
    </ligandPart>
</feature>
<evidence type="ECO:0000256" key="7">
    <source>
        <dbReference type="ARBA" id="ARBA00022824"/>
    </source>
</evidence>
<evidence type="ECO:0000256" key="8">
    <source>
        <dbReference type="ARBA" id="ARBA00022848"/>
    </source>
</evidence>
<evidence type="ECO:0000256" key="4">
    <source>
        <dbReference type="ARBA" id="ARBA00010617"/>
    </source>
</evidence>
<keyword evidence="9 15" id="KW-0560">Oxidoreductase</keyword>
<dbReference type="PANTHER" id="PTHR24302:SF15">
    <property type="entry name" value="FATTY-ACID PEROXYGENASE"/>
    <property type="match status" value="1"/>
</dbReference>
<evidence type="ECO:0000256" key="12">
    <source>
        <dbReference type="ARBA" id="ARBA00023136"/>
    </source>
</evidence>
<comment type="caution">
    <text evidence="17">The sequence shown here is derived from an EMBL/GenBank/DDBJ whole genome shotgun (WGS) entry which is preliminary data.</text>
</comment>
<dbReference type="GO" id="GO:0020037">
    <property type="term" value="F:heme binding"/>
    <property type="evidence" value="ECO:0007669"/>
    <property type="project" value="InterPro"/>
</dbReference>
<evidence type="ECO:0000256" key="15">
    <source>
        <dbReference type="RuleBase" id="RU000461"/>
    </source>
</evidence>
<comment type="function">
    <text evidence="13">Cytochromes P450 are a group of heme-thiolate monooxygenases. They oxidize a variety of structurally unrelated compounds, including steroids, fatty acids, and xenobiotics.</text>
</comment>
<dbReference type="Proteomes" id="UP000499080">
    <property type="component" value="Unassembled WGS sequence"/>
</dbReference>
<dbReference type="GO" id="GO:0005506">
    <property type="term" value="F:iron ion binding"/>
    <property type="evidence" value="ECO:0007669"/>
    <property type="project" value="InterPro"/>
</dbReference>
<organism evidence="17 18">
    <name type="scientific">Araneus ventricosus</name>
    <name type="common">Orbweaver spider</name>
    <name type="synonym">Epeira ventricosa</name>
    <dbReference type="NCBI Taxonomy" id="182803"/>
    <lineage>
        <taxon>Eukaryota</taxon>
        <taxon>Metazoa</taxon>
        <taxon>Ecdysozoa</taxon>
        <taxon>Arthropoda</taxon>
        <taxon>Chelicerata</taxon>
        <taxon>Arachnida</taxon>
        <taxon>Araneae</taxon>
        <taxon>Araneomorphae</taxon>
        <taxon>Entelegynae</taxon>
        <taxon>Araneoidea</taxon>
        <taxon>Araneidae</taxon>
        <taxon>Araneus</taxon>
    </lineage>
</organism>
<reference evidence="17 18" key="1">
    <citation type="journal article" date="2019" name="Sci. Rep.">
        <title>Orb-weaving spider Araneus ventricosus genome elucidates the spidroin gene catalogue.</title>
        <authorList>
            <person name="Kono N."/>
            <person name="Nakamura H."/>
            <person name="Ohtoshi R."/>
            <person name="Moran D.A.P."/>
            <person name="Shinohara A."/>
            <person name="Yoshida Y."/>
            <person name="Fujiwara M."/>
            <person name="Mori M."/>
            <person name="Tomita M."/>
            <person name="Arakawa K."/>
        </authorList>
    </citation>
    <scope>NUCLEOTIDE SEQUENCE [LARGE SCALE GENOMIC DNA]</scope>
</reference>
<evidence type="ECO:0000256" key="9">
    <source>
        <dbReference type="ARBA" id="ARBA00023002"/>
    </source>
</evidence>
<keyword evidence="8" id="KW-0492">Microsome</keyword>
<evidence type="ECO:0000256" key="6">
    <source>
        <dbReference type="ARBA" id="ARBA00022723"/>
    </source>
</evidence>
<comment type="cofactor">
    <cofactor evidence="1 14">
        <name>heme</name>
        <dbReference type="ChEBI" id="CHEBI:30413"/>
    </cofactor>
</comment>
<keyword evidence="16" id="KW-0812">Transmembrane</keyword>
<protein>
    <submittedName>
        <fullName evidence="17">Cytochrome P450 3A21</fullName>
    </submittedName>
</protein>
<dbReference type="GO" id="GO:0005789">
    <property type="term" value="C:endoplasmic reticulum membrane"/>
    <property type="evidence" value="ECO:0007669"/>
    <property type="project" value="UniProtKB-SubCell"/>
</dbReference>
<dbReference type="Pfam" id="PF00067">
    <property type="entry name" value="p450"/>
    <property type="match status" value="1"/>
</dbReference>
<comment type="subcellular location">
    <subcellularLocation>
        <location evidence="3">Endoplasmic reticulum membrane</location>
        <topology evidence="3">Peripheral membrane protein</topology>
    </subcellularLocation>
    <subcellularLocation>
        <location evidence="2">Microsome membrane</location>
        <topology evidence="2">Peripheral membrane protein</topology>
    </subcellularLocation>
</comment>
<evidence type="ECO:0000256" key="2">
    <source>
        <dbReference type="ARBA" id="ARBA00004174"/>
    </source>
</evidence>
<accession>A0A4Y2G7U9</accession>
<keyword evidence="18" id="KW-1185">Reference proteome</keyword>
<gene>
    <name evidence="17" type="primary">CYP3A21_3</name>
    <name evidence="17" type="ORF">AVEN_199029_1</name>
</gene>
<keyword evidence="11 15" id="KW-0503">Monooxygenase</keyword>
<keyword evidence="16" id="KW-1133">Transmembrane helix</keyword>
<evidence type="ECO:0000256" key="13">
    <source>
        <dbReference type="ARBA" id="ARBA00043906"/>
    </source>
</evidence>
<evidence type="ECO:0000256" key="10">
    <source>
        <dbReference type="ARBA" id="ARBA00023004"/>
    </source>
</evidence>
<keyword evidence="7" id="KW-0256">Endoplasmic reticulum</keyword>
<dbReference type="PANTHER" id="PTHR24302">
    <property type="entry name" value="CYTOCHROME P450 FAMILY 3"/>
    <property type="match status" value="1"/>
</dbReference>
<evidence type="ECO:0000256" key="16">
    <source>
        <dbReference type="SAM" id="Phobius"/>
    </source>
</evidence>
<evidence type="ECO:0000313" key="17">
    <source>
        <dbReference type="EMBL" id="GBM49317.1"/>
    </source>
</evidence>
<feature type="transmembrane region" description="Helical" evidence="16">
    <location>
        <begin position="6"/>
        <end position="28"/>
    </location>
</feature>
<evidence type="ECO:0000256" key="14">
    <source>
        <dbReference type="PIRSR" id="PIRSR602401-1"/>
    </source>
</evidence>
<keyword evidence="12 16" id="KW-0472">Membrane</keyword>
<dbReference type="GO" id="GO:0016705">
    <property type="term" value="F:oxidoreductase activity, acting on paired donors, with incorporation or reduction of molecular oxygen"/>
    <property type="evidence" value="ECO:0007669"/>
    <property type="project" value="InterPro"/>
</dbReference>
<dbReference type="PROSITE" id="PS00086">
    <property type="entry name" value="CYTOCHROME_P450"/>
    <property type="match status" value="1"/>
</dbReference>
<dbReference type="PRINTS" id="PR00385">
    <property type="entry name" value="P450"/>
</dbReference>
<dbReference type="EMBL" id="BGPR01001250">
    <property type="protein sequence ID" value="GBM49317.1"/>
    <property type="molecule type" value="Genomic_DNA"/>
</dbReference>
<evidence type="ECO:0000256" key="1">
    <source>
        <dbReference type="ARBA" id="ARBA00001971"/>
    </source>
</evidence>
<dbReference type="InterPro" id="IPR036396">
    <property type="entry name" value="Cyt_P450_sf"/>
</dbReference>
<dbReference type="CDD" id="cd11055">
    <property type="entry name" value="CYP3A-like"/>
    <property type="match status" value="1"/>
</dbReference>
<dbReference type="GO" id="GO:0008395">
    <property type="term" value="F:steroid hydroxylase activity"/>
    <property type="evidence" value="ECO:0007669"/>
    <property type="project" value="TreeGrafter"/>
</dbReference>
<proteinExistence type="inferred from homology"/>
<keyword evidence="6 14" id="KW-0479">Metal-binding</keyword>
<name>A0A4Y2G7U9_ARAVE</name>
<dbReference type="Gene3D" id="1.10.630.10">
    <property type="entry name" value="Cytochrome P450"/>
    <property type="match status" value="1"/>
</dbReference>
<evidence type="ECO:0000256" key="5">
    <source>
        <dbReference type="ARBA" id="ARBA00022617"/>
    </source>
</evidence>
<dbReference type="PRINTS" id="PR00463">
    <property type="entry name" value="EP450I"/>
</dbReference>
<evidence type="ECO:0000256" key="11">
    <source>
        <dbReference type="ARBA" id="ARBA00023033"/>
    </source>
</evidence>
<dbReference type="InterPro" id="IPR050705">
    <property type="entry name" value="Cytochrome_P450_3A"/>
</dbReference>
<keyword evidence="5 14" id="KW-0349">Heme</keyword>
<dbReference type="InterPro" id="IPR017972">
    <property type="entry name" value="Cyt_P450_CS"/>
</dbReference>